<evidence type="ECO:0008006" key="5">
    <source>
        <dbReference type="Google" id="ProtNLM"/>
    </source>
</evidence>
<feature type="region of interest" description="Disordered" evidence="1">
    <location>
        <begin position="176"/>
        <end position="203"/>
    </location>
</feature>
<gene>
    <name evidence="3" type="ORF">BS78_K035900</name>
</gene>
<dbReference type="Proteomes" id="UP001164776">
    <property type="component" value="Unassembled WGS sequence"/>
</dbReference>
<organism evidence="3 4">
    <name type="scientific">Paspalum vaginatum</name>
    <name type="common">seashore paspalum</name>
    <dbReference type="NCBI Taxonomy" id="158149"/>
    <lineage>
        <taxon>Eukaryota</taxon>
        <taxon>Viridiplantae</taxon>
        <taxon>Streptophyta</taxon>
        <taxon>Embryophyta</taxon>
        <taxon>Tracheophyta</taxon>
        <taxon>Spermatophyta</taxon>
        <taxon>Magnoliopsida</taxon>
        <taxon>Liliopsida</taxon>
        <taxon>Poales</taxon>
        <taxon>Poaceae</taxon>
        <taxon>PACMAD clade</taxon>
        <taxon>Panicoideae</taxon>
        <taxon>Andropogonodae</taxon>
        <taxon>Paspaleae</taxon>
        <taxon>Paspalinae</taxon>
        <taxon>Paspalum</taxon>
    </lineage>
</organism>
<protein>
    <recommendedName>
        <fullName evidence="5">Secreted protein</fullName>
    </recommendedName>
</protein>
<accession>A0A9W7XD18</accession>
<proteinExistence type="predicted"/>
<comment type="caution">
    <text evidence="3">The sequence shown here is derived from an EMBL/GenBank/DDBJ whole genome shotgun (WGS) entry which is preliminary data.</text>
</comment>
<dbReference type="EMBL" id="MU629521">
    <property type="protein sequence ID" value="KAJ1256397.1"/>
    <property type="molecule type" value="Genomic_DNA"/>
</dbReference>
<evidence type="ECO:0000313" key="3">
    <source>
        <dbReference type="EMBL" id="KAJ1256397.1"/>
    </source>
</evidence>
<evidence type="ECO:0000256" key="1">
    <source>
        <dbReference type="SAM" id="MobiDB-lite"/>
    </source>
</evidence>
<evidence type="ECO:0000256" key="2">
    <source>
        <dbReference type="SAM" id="SignalP"/>
    </source>
</evidence>
<dbReference type="AlphaFoldDB" id="A0A9W7XD18"/>
<sequence length="203" mass="22655">MAWMWSVVVLATHCLSVRGRAMWQPLSSPPAEVTQASPCTSGTCLSSFCSFFYPPHEAHCAPQPLFLFPVCEDARRSFLFLLFPFLLSLDFFSGKAKRHSCREMRREQQQLPSPFSALSVPVLLHTLRLPPFISEACLEHLPLLTCLIRFSVAVDLIHTAMGKLQRKLQPPCLIPDESEEGSLSRTSRSENEGGPAWGLTIAL</sequence>
<evidence type="ECO:0000313" key="4">
    <source>
        <dbReference type="Proteomes" id="UP001164776"/>
    </source>
</evidence>
<keyword evidence="2" id="KW-0732">Signal</keyword>
<feature type="chain" id="PRO_5040753380" description="Secreted protein" evidence="2">
    <location>
        <begin position="20"/>
        <end position="203"/>
    </location>
</feature>
<name>A0A9W7XD18_9POAL</name>
<keyword evidence="4" id="KW-1185">Reference proteome</keyword>
<feature type="signal peptide" evidence="2">
    <location>
        <begin position="1"/>
        <end position="19"/>
    </location>
</feature>
<reference evidence="3 4" key="1">
    <citation type="submission" date="2022-10" db="EMBL/GenBank/DDBJ databases">
        <title>WGS assembly of Paspalum vaginatum 540-79.</title>
        <authorList>
            <person name="Sun G."/>
            <person name="Wase N."/>
            <person name="Shu S."/>
            <person name="Jenkins J."/>
            <person name="Zhou B."/>
            <person name="Torres-Rodriguez J."/>
            <person name="Chen C."/>
            <person name="Sandor L."/>
            <person name="Plott C."/>
            <person name="Yoshinga Y."/>
            <person name="Daum C."/>
            <person name="Qi P."/>
            <person name="Barry K."/>
            <person name="Lipzen A."/>
            <person name="Berry L."/>
            <person name="Pedersen C."/>
            <person name="Gottilla T."/>
            <person name="Foltz A."/>
            <person name="Yu H."/>
            <person name="O'Malley R."/>
            <person name="Zhang C."/>
            <person name="Devos K."/>
            <person name="Sigmon B."/>
            <person name="Yu B."/>
            <person name="Obata T."/>
            <person name="Schmutz J."/>
            <person name="Schnable J."/>
        </authorList>
    </citation>
    <scope>NUCLEOTIDE SEQUENCE [LARGE SCALE GENOMIC DNA]</scope>
    <source>
        <strain evidence="4">cv. 540-79</strain>
    </source>
</reference>